<accession>A0A2P6NBN8</accession>
<dbReference type="AlphaFoldDB" id="A0A2P6NBN8"/>
<name>A0A2P6NBN8_9EUKA</name>
<evidence type="ECO:0000313" key="1">
    <source>
        <dbReference type="EMBL" id="PRP81367.1"/>
    </source>
</evidence>
<evidence type="ECO:0000313" key="2">
    <source>
        <dbReference type="Proteomes" id="UP000241769"/>
    </source>
</evidence>
<protein>
    <submittedName>
        <fullName evidence="1">Uncharacterized protein</fullName>
    </submittedName>
</protein>
<dbReference type="InParanoid" id="A0A2P6NBN8"/>
<dbReference type="EMBL" id="MDYQ01000127">
    <property type="protein sequence ID" value="PRP81367.1"/>
    <property type="molecule type" value="Genomic_DNA"/>
</dbReference>
<keyword evidence="2" id="KW-1185">Reference proteome</keyword>
<organism evidence="1 2">
    <name type="scientific">Planoprotostelium fungivorum</name>
    <dbReference type="NCBI Taxonomy" id="1890364"/>
    <lineage>
        <taxon>Eukaryota</taxon>
        <taxon>Amoebozoa</taxon>
        <taxon>Evosea</taxon>
        <taxon>Variosea</taxon>
        <taxon>Cavosteliida</taxon>
        <taxon>Cavosteliaceae</taxon>
        <taxon>Planoprotostelium</taxon>
    </lineage>
</organism>
<sequence length="75" mass="9212">MEDISKEEMSKKFWKQLYGSWFEEMIRFFRLVVKCDPNGWTPTRKTKSNDYDYEYLFSKFSRFMQECPPIWGGES</sequence>
<dbReference type="Proteomes" id="UP000241769">
    <property type="component" value="Unassembled WGS sequence"/>
</dbReference>
<comment type="caution">
    <text evidence="1">The sequence shown here is derived from an EMBL/GenBank/DDBJ whole genome shotgun (WGS) entry which is preliminary data.</text>
</comment>
<reference evidence="1 2" key="1">
    <citation type="journal article" date="2018" name="Genome Biol. Evol.">
        <title>Multiple Roots of Fruiting Body Formation in Amoebozoa.</title>
        <authorList>
            <person name="Hillmann F."/>
            <person name="Forbes G."/>
            <person name="Novohradska S."/>
            <person name="Ferling I."/>
            <person name="Riege K."/>
            <person name="Groth M."/>
            <person name="Westermann M."/>
            <person name="Marz M."/>
            <person name="Spaller T."/>
            <person name="Winckler T."/>
            <person name="Schaap P."/>
            <person name="Glockner G."/>
        </authorList>
    </citation>
    <scope>NUCLEOTIDE SEQUENCE [LARGE SCALE GENOMIC DNA]</scope>
    <source>
        <strain evidence="1 2">Jena</strain>
    </source>
</reference>
<proteinExistence type="predicted"/>
<gene>
    <name evidence="1" type="ORF">PROFUN_11054</name>
</gene>